<feature type="domain" description="Tyr recombinase" evidence="5">
    <location>
        <begin position="219"/>
        <end position="404"/>
    </location>
</feature>
<evidence type="ECO:0000259" key="5">
    <source>
        <dbReference type="PROSITE" id="PS51898"/>
    </source>
</evidence>
<dbReference type="InterPro" id="IPR010998">
    <property type="entry name" value="Integrase_recombinase_N"/>
</dbReference>
<keyword evidence="3" id="KW-0238">DNA-binding</keyword>
<dbReference type="GO" id="GO:0006310">
    <property type="term" value="P:DNA recombination"/>
    <property type="evidence" value="ECO:0007669"/>
    <property type="project" value="UniProtKB-KW"/>
</dbReference>
<dbReference type="Pfam" id="PF00589">
    <property type="entry name" value="Phage_integrase"/>
    <property type="match status" value="1"/>
</dbReference>
<dbReference type="EMBL" id="UGTZ01000001">
    <property type="protein sequence ID" value="SUC32050.1"/>
    <property type="molecule type" value="Genomic_DNA"/>
</dbReference>
<dbReference type="CDD" id="cd00801">
    <property type="entry name" value="INT_P4_C"/>
    <property type="match status" value="1"/>
</dbReference>
<evidence type="ECO:0000256" key="2">
    <source>
        <dbReference type="ARBA" id="ARBA00022908"/>
    </source>
</evidence>
<keyword evidence="2" id="KW-0229">DNA integration</keyword>
<protein>
    <submittedName>
        <fullName evidence="6">Prophage CPS-53 integrase</fullName>
    </submittedName>
</protein>
<dbReference type="GO" id="GO:0015074">
    <property type="term" value="P:DNA integration"/>
    <property type="evidence" value="ECO:0007669"/>
    <property type="project" value="UniProtKB-KW"/>
</dbReference>
<proteinExistence type="inferred from homology"/>
<dbReference type="InterPro" id="IPR050808">
    <property type="entry name" value="Phage_Integrase"/>
</dbReference>
<dbReference type="GO" id="GO:0003677">
    <property type="term" value="F:DNA binding"/>
    <property type="evidence" value="ECO:0007669"/>
    <property type="project" value="UniProtKB-KW"/>
</dbReference>
<dbReference type="Pfam" id="PF13356">
    <property type="entry name" value="Arm-DNA-bind_3"/>
    <property type="match status" value="1"/>
</dbReference>
<dbReference type="Gene3D" id="1.10.443.10">
    <property type="entry name" value="Intergrase catalytic core"/>
    <property type="match status" value="1"/>
</dbReference>
<dbReference type="Gene3D" id="1.10.150.130">
    <property type="match status" value="1"/>
</dbReference>
<gene>
    <name evidence="6" type="primary">intS_1</name>
    <name evidence="6" type="ORF">NCTC11801_03023</name>
</gene>
<dbReference type="AlphaFoldDB" id="A0A379FTF2"/>
<accession>A0A379FTF2</accession>
<reference evidence="6 7" key="1">
    <citation type="submission" date="2018-06" db="EMBL/GenBank/DDBJ databases">
        <authorList>
            <consortium name="Pathogen Informatics"/>
            <person name="Doyle S."/>
        </authorList>
    </citation>
    <scope>NUCLEOTIDE SEQUENCE [LARGE SCALE GENOMIC DNA]</scope>
    <source>
        <strain evidence="6 7">NCTC11801</strain>
    </source>
</reference>
<dbReference type="InterPro" id="IPR011010">
    <property type="entry name" value="DNA_brk_join_enz"/>
</dbReference>
<dbReference type="Proteomes" id="UP000254208">
    <property type="component" value="Unassembled WGS sequence"/>
</dbReference>
<evidence type="ECO:0000256" key="4">
    <source>
        <dbReference type="ARBA" id="ARBA00023172"/>
    </source>
</evidence>
<dbReference type="PROSITE" id="PS51898">
    <property type="entry name" value="TYR_RECOMBINASE"/>
    <property type="match status" value="1"/>
</dbReference>
<evidence type="ECO:0000256" key="3">
    <source>
        <dbReference type="ARBA" id="ARBA00023125"/>
    </source>
</evidence>
<dbReference type="PANTHER" id="PTHR30629">
    <property type="entry name" value="PROPHAGE INTEGRASE"/>
    <property type="match status" value="1"/>
</dbReference>
<dbReference type="SUPFAM" id="SSF56349">
    <property type="entry name" value="DNA breaking-rejoining enzymes"/>
    <property type="match status" value="1"/>
</dbReference>
<evidence type="ECO:0000313" key="7">
    <source>
        <dbReference type="Proteomes" id="UP000254208"/>
    </source>
</evidence>
<sequence>MCPPVCPSKLDDNCKNGATMAITDTFLRINQGKKQSSVIEKSDRDGLWVRISKNGVVSFFYRYRFLGKQDKMTIGKYPVMSLKEARSKVLHWSKVLSEGQNPKLVQSLEIETINQNSSFEDLYRQWHEMHFEGKVSSVNVLRTFEIHVFPKLGKYSPEQLTTKIWVSYLDGMSKKYSEITKRILNNSAECYEWARKRNMIALNPLLNLSPKDFGVKKGQGSRTLDDSEIYYILKASKESRMEEKNALFVFLCLYYGCRVGELRLAKKSDFDFNKMIWVVPAENHKTGGSTGMPLIRPIIEDSVPAIQRLIELADSEVIFNSGTDVISFNFHLSFPKNLIRYCKRSYDVIIPHFSMHDLRRTARTNFSELTAPHVAETMLGHKLPGVWGVYDKYSYMNEMREAYKKWWDKLELITKFAPS</sequence>
<keyword evidence="4" id="KW-0233">DNA recombination</keyword>
<dbReference type="Gene3D" id="3.30.160.390">
    <property type="entry name" value="Integrase, DNA-binding domain"/>
    <property type="match status" value="1"/>
</dbReference>
<dbReference type="InterPro" id="IPR013762">
    <property type="entry name" value="Integrase-like_cat_sf"/>
</dbReference>
<dbReference type="InterPro" id="IPR038488">
    <property type="entry name" value="Integrase_DNA-bd_sf"/>
</dbReference>
<dbReference type="InterPro" id="IPR025166">
    <property type="entry name" value="Integrase_DNA_bind_dom"/>
</dbReference>
<evidence type="ECO:0000313" key="6">
    <source>
        <dbReference type="EMBL" id="SUC32050.1"/>
    </source>
</evidence>
<organism evidence="6 7">
    <name type="scientific">Providencia rettgeri</name>
    <dbReference type="NCBI Taxonomy" id="587"/>
    <lineage>
        <taxon>Bacteria</taxon>
        <taxon>Pseudomonadati</taxon>
        <taxon>Pseudomonadota</taxon>
        <taxon>Gammaproteobacteria</taxon>
        <taxon>Enterobacterales</taxon>
        <taxon>Morganellaceae</taxon>
        <taxon>Providencia</taxon>
    </lineage>
</organism>
<comment type="similarity">
    <text evidence="1">Belongs to the 'phage' integrase family.</text>
</comment>
<evidence type="ECO:0000256" key="1">
    <source>
        <dbReference type="ARBA" id="ARBA00008857"/>
    </source>
</evidence>
<dbReference type="InterPro" id="IPR002104">
    <property type="entry name" value="Integrase_catalytic"/>
</dbReference>
<name>A0A379FTF2_PRORE</name>
<dbReference type="PANTHER" id="PTHR30629:SF2">
    <property type="entry name" value="PROPHAGE INTEGRASE INTS-RELATED"/>
    <property type="match status" value="1"/>
</dbReference>